<keyword evidence="3" id="KW-1185">Reference proteome</keyword>
<accession>A0A6F8PT11</accession>
<keyword evidence="1" id="KW-0812">Transmembrane</keyword>
<proteinExistence type="predicted"/>
<feature type="transmembrane region" description="Helical" evidence="1">
    <location>
        <begin position="21"/>
        <end position="39"/>
    </location>
</feature>
<keyword evidence="1" id="KW-1133">Transmembrane helix</keyword>
<protein>
    <submittedName>
        <fullName evidence="2">Uncharacterized protein</fullName>
    </submittedName>
</protein>
<name>A0A6F8PT11_9GAMM</name>
<organism evidence="2 3">
    <name type="scientific">Thiosulfatimonas sediminis</name>
    <dbReference type="NCBI Taxonomy" id="2675054"/>
    <lineage>
        <taxon>Bacteria</taxon>
        <taxon>Pseudomonadati</taxon>
        <taxon>Pseudomonadota</taxon>
        <taxon>Gammaproteobacteria</taxon>
        <taxon>Thiotrichales</taxon>
        <taxon>Piscirickettsiaceae</taxon>
        <taxon>Thiosulfatimonas</taxon>
    </lineage>
</organism>
<reference evidence="3" key="1">
    <citation type="submission" date="2019-11" db="EMBL/GenBank/DDBJ databases">
        <title>Isolation and characterization of two novel species in the genus Thiomicrorhabdus.</title>
        <authorList>
            <person name="Mochizuki J."/>
            <person name="Kojima H."/>
            <person name="Fukui M."/>
        </authorList>
    </citation>
    <scope>NUCLEOTIDE SEQUENCE [LARGE SCALE GENOMIC DNA]</scope>
    <source>
        <strain evidence="3">aks77</strain>
    </source>
</reference>
<evidence type="ECO:0000256" key="1">
    <source>
        <dbReference type="SAM" id="Phobius"/>
    </source>
</evidence>
<evidence type="ECO:0000313" key="3">
    <source>
        <dbReference type="Proteomes" id="UP000501726"/>
    </source>
</evidence>
<dbReference type="Proteomes" id="UP000501726">
    <property type="component" value="Chromosome"/>
</dbReference>
<evidence type="ECO:0000313" key="2">
    <source>
        <dbReference type="EMBL" id="BBP45226.1"/>
    </source>
</evidence>
<gene>
    <name evidence="2" type="ORF">THMIRHAS_05990</name>
</gene>
<dbReference type="KEGG" id="tse:THMIRHAS_05990"/>
<dbReference type="AlphaFoldDB" id="A0A6F8PT11"/>
<keyword evidence="1" id="KW-0472">Membrane</keyword>
<dbReference type="RefSeq" id="WP_173270729.1">
    <property type="nucleotide sequence ID" value="NZ_AP021889.1"/>
</dbReference>
<dbReference type="EMBL" id="AP021889">
    <property type="protein sequence ID" value="BBP45226.1"/>
    <property type="molecule type" value="Genomic_DNA"/>
</dbReference>
<sequence length="159" mass="18497">MIKKPQLEQEIMARLRRSIKSLRWLTVWTVIGVSTVAVLQSGCSSQAVLDPQRPASQFALTTNLADDFGRLYPKVYVNGNYVFRDKLLLVPKTYQFKMTYLDTMGKTHEENMQVTIKANQCYYLERKNNRFRFNVGVFDESDCSAKIDQARYDLTYRTS</sequence>